<organism evidence="2 3">
    <name type="scientific">candidate division WWE3 bacterium RIFCSPHIGHO2_01_FULL_42_13</name>
    <dbReference type="NCBI Taxonomy" id="1802617"/>
    <lineage>
        <taxon>Bacteria</taxon>
        <taxon>Katanobacteria</taxon>
    </lineage>
</organism>
<feature type="transmembrane region" description="Helical" evidence="1">
    <location>
        <begin position="96"/>
        <end position="114"/>
    </location>
</feature>
<reference evidence="2 3" key="1">
    <citation type="journal article" date="2016" name="Nat. Commun.">
        <title>Thousands of microbial genomes shed light on interconnected biogeochemical processes in an aquifer system.</title>
        <authorList>
            <person name="Anantharaman K."/>
            <person name="Brown C.T."/>
            <person name="Hug L.A."/>
            <person name="Sharon I."/>
            <person name="Castelle C.J."/>
            <person name="Probst A.J."/>
            <person name="Thomas B.C."/>
            <person name="Singh A."/>
            <person name="Wilkins M.J."/>
            <person name="Karaoz U."/>
            <person name="Brodie E.L."/>
            <person name="Williams K.H."/>
            <person name="Hubbard S.S."/>
            <person name="Banfield J.F."/>
        </authorList>
    </citation>
    <scope>NUCLEOTIDE SEQUENCE [LARGE SCALE GENOMIC DNA]</scope>
</reference>
<dbReference type="AlphaFoldDB" id="A0A1F4URN6"/>
<keyword evidence="1" id="KW-1133">Transmembrane helix</keyword>
<feature type="transmembrane region" description="Helical" evidence="1">
    <location>
        <begin position="230"/>
        <end position="258"/>
    </location>
</feature>
<name>A0A1F4URN6_UNCKA</name>
<protein>
    <submittedName>
        <fullName evidence="2">Uncharacterized protein</fullName>
    </submittedName>
</protein>
<comment type="caution">
    <text evidence="2">The sequence shown here is derived from an EMBL/GenBank/DDBJ whole genome shotgun (WGS) entry which is preliminary data.</text>
</comment>
<proteinExistence type="predicted"/>
<feature type="transmembrane region" description="Helical" evidence="1">
    <location>
        <begin position="44"/>
        <end position="65"/>
    </location>
</feature>
<gene>
    <name evidence="2" type="ORF">A2886_02550</name>
</gene>
<evidence type="ECO:0000313" key="2">
    <source>
        <dbReference type="EMBL" id="OGC47641.1"/>
    </source>
</evidence>
<accession>A0A1F4URN6</accession>
<dbReference type="EMBL" id="MEVA01000006">
    <property type="protein sequence ID" value="OGC47641.1"/>
    <property type="molecule type" value="Genomic_DNA"/>
</dbReference>
<dbReference type="Proteomes" id="UP000176608">
    <property type="component" value="Unassembled WGS sequence"/>
</dbReference>
<feature type="transmembrane region" description="Helical" evidence="1">
    <location>
        <begin position="135"/>
        <end position="154"/>
    </location>
</feature>
<feature type="transmembrane region" description="Helical" evidence="1">
    <location>
        <begin position="12"/>
        <end position="32"/>
    </location>
</feature>
<sequence length="300" mass="33467">MKSLTYYLKTAILMAILTAESYFVTNLLLTYVRSEDYFTPGWQTLAVIGVALLLVLCTYTLTVGAWGKWEQYFVVPAPISGGIFLGLLMLNPTYAILVAAVCYAIIAYDVWVSTNVSKMMLFFDPRTILRFSNRGVMFAFALLAGVMTFLHPSIQKNQFDVSGEIAEIAQQQVDTALESQQDKVESTVESQVGQTGFSFEISNFNLDLRSTVKSEVDKIIAPYREFIPPLIAFLVYFLIRFLGGLANFVFNLIAPLLFGLARGTGLFHILHVPVQKETLSFSPEQDVDHMVTHAPSITPK</sequence>
<evidence type="ECO:0000256" key="1">
    <source>
        <dbReference type="SAM" id="Phobius"/>
    </source>
</evidence>
<keyword evidence="1" id="KW-0472">Membrane</keyword>
<evidence type="ECO:0000313" key="3">
    <source>
        <dbReference type="Proteomes" id="UP000176608"/>
    </source>
</evidence>
<keyword evidence="1" id="KW-0812">Transmembrane</keyword>